<gene>
    <name evidence="5 6" type="primary">queF</name>
    <name evidence="6" type="ORF">H5P28_02300</name>
</gene>
<organism evidence="6 7">
    <name type="scientific">Ruficoccus amylovorans</name>
    <dbReference type="NCBI Taxonomy" id="1804625"/>
    <lineage>
        <taxon>Bacteria</taxon>
        <taxon>Pseudomonadati</taxon>
        <taxon>Verrucomicrobiota</taxon>
        <taxon>Opitutia</taxon>
        <taxon>Puniceicoccales</taxon>
        <taxon>Cerasicoccaceae</taxon>
        <taxon>Ruficoccus</taxon>
    </lineage>
</organism>
<feature type="binding site" evidence="5">
    <location>
        <begin position="48"/>
        <end position="50"/>
    </location>
    <ligand>
        <name>substrate</name>
    </ligand>
</feature>
<evidence type="ECO:0000256" key="4">
    <source>
        <dbReference type="ARBA" id="ARBA00023002"/>
    </source>
</evidence>
<comment type="pathway">
    <text evidence="5">tRNA modification; tRNA-queuosine biosynthesis.</text>
</comment>
<dbReference type="InterPro" id="IPR029500">
    <property type="entry name" value="QueF"/>
</dbReference>
<comment type="function">
    <text evidence="5">Catalyzes the NADPH-dependent reduction of 7-cyano-7-deazaguanine (preQ0) to 7-aminomethyl-7-deazaguanine (preQ1).</text>
</comment>
<dbReference type="InterPro" id="IPR016856">
    <property type="entry name" value="QueF_type1"/>
</dbReference>
<feature type="active site" description="Thioimide intermediate" evidence="5">
    <location>
        <position position="26"/>
    </location>
</feature>
<evidence type="ECO:0000313" key="6">
    <source>
        <dbReference type="EMBL" id="MBC2593083.1"/>
    </source>
</evidence>
<keyword evidence="3 5" id="KW-0521">NADP</keyword>
<dbReference type="EC" id="1.7.1.13" evidence="5"/>
<evidence type="ECO:0000313" key="7">
    <source>
        <dbReference type="Proteomes" id="UP000546464"/>
    </source>
</evidence>
<dbReference type="PANTHER" id="PTHR34354">
    <property type="entry name" value="NADPH-DEPENDENT 7-CYANO-7-DEAZAGUANINE REDUCTASE"/>
    <property type="match status" value="1"/>
</dbReference>
<evidence type="ECO:0000256" key="3">
    <source>
        <dbReference type="ARBA" id="ARBA00022857"/>
    </source>
</evidence>
<comment type="subcellular location">
    <subcellularLocation>
        <location evidence="5">Cytoplasm</location>
    </subcellularLocation>
</comment>
<dbReference type="SUPFAM" id="SSF55620">
    <property type="entry name" value="Tetrahydrobiopterin biosynthesis enzymes-like"/>
    <property type="match status" value="1"/>
</dbReference>
<comment type="similarity">
    <text evidence="5">Belongs to the GTP cyclohydrolase I family. QueF type 1 subfamily.</text>
</comment>
<keyword evidence="2 5" id="KW-0671">Queuosine biosynthesis</keyword>
<dbReference type="PANTHER" id="PTHR34354:SF1">
    <property type="entry name" value="NADPH-DEPENDENT 7-CYANO-7-DEAZAGUANINE REDUCTASE"/>
    <property type="match status" value="1"/>
</dbReference>
<dbReference type="Pfam" id="PF14489">
    <property type="entry name" value="QueF"/>
    <property type="match status" value="1"/>
</dbReference>
<keyword evidence="4 5" id="KW-0560">Oxidoreductase</keyword>
<proteinExistence type="inferred from homology"/>
<dbReference type="EMBL" id="JACHVB010000012">
    <property type="protein sequence ID" value="MBC2593083.1"/>
    <property type="molecule type" value="Genomic_DNA"/>
</dbReference>
<name>A0A842H981_9BACT</name>
<accession>A0A842H981</accession>
<comment type="caution">
    <text evidence="5">Lacks conserved residue(s) required for the propagation of feature annotation.</text>
</comment>
<evidence type="ECO:0000256" key="2">
    <source>
        <dbReference type="ARBA" id="ARBA00022785"/>
    </source>
</evidence>
<dbReference type="UniPathway" id="UPA00392"/>
<keyword evidence="1 5" id="KW-0963">Cytoplasm</keyword>
<dbReference type="HAMAP" id="MF_00818">
    <property type="entry name" value="QueF_type1"/>
    <property type="match status" value="1"/>
</dbReference>
<protein>
    <recommendedName>
        <fullName evidence="5">NADPH-dependent 7-cyano-7-deazaguanine reductase</fullName>
        <ecNumber evidence="5">1.7.1.13</ecNumber>
    </recommendedName>
    <alternativeName>
        <fullName evidence="5">7-cyano-7-carbaguanine reductase</fullName>
    </alternativeName>
    <alternativeName>
        <fullName evidence="5">NADPH-dependent nitrile oxidoreductase</fullName>
    </alternativeName>
    <alternativeName>
        <fullName evidence="5">PreQ(0) reductase</fullName>
    </alternativeName>
</protein>
<dbReference type="GO" id="GO:0033739">
    <property type="term" value="F:preQ1 synthase activity"/>
    <property type="evidence" value="ECO:0007669"/>
    <property type="project" value="UniProtKB-UniRule"/>
</dbReference>
<dbReference type="GO" id="GO:0005737">
    <property type="term" value="C:cytoplasm"/>
    <property type="evidence" value="ECO:0007669"/>
    <property type="project" value="UniProtKB-SubCell"/>
</dbReference>
<comment type="catalytic activity">
    <reaction evidence="5">
        <text>7-aminomethyl-7-carbaguanine + 2 NADP(+) = 7-cyano-7-carbaguanine + 2 NADPH + 3 H(+)</text>
        <dbReference type="Rhea" id="RHEA:13409"/>
        <dbReference type="ChEBI" id="CHEBI:15378"/>
        <dbReference type="ChEBI" id="CHEBI:45075"/>
        <dbReference type="ChEBI" id="CHEBI:57783"/>
        <dbReference type="ChEBI" id="CHEBI:58349"/>
        <dbReference type="ChEBI" id="CHEBI:58703"/>
        <dbReference type="EC" id="1.7.1.13"/>
    </reaction>
</comment>
<evidence type="ECO:0000256" key="1">
    <source>
        <dbReference type="ARBA" id="ARBA00022490"/>
    </source>
</evidence>
<keyword evidence="7" id="KW-1185">Reference proteome</keyword>
<evidence type="ECO:0000256" key="5">
    <source>
        <dbReference type="HAMAP-Rule" id="MF_00818"/>
    </source>
</evidence>
<reference evidence="6 7" key="1">
    <citation type="submission" date="2020-07" db="EMBL/GenBank/DDBJ databases">
        <authorList>
            <person name="Feng X."/>
        </authorList>
    </citation>
    <scope>NUCLEOTIDE SEQUENCE [LARGE SCALE GENOMIC DNA]</scope>
    <source>
        <strain evidence="6 7">JCM31066</strain>
    </source>
</reference>
<dbReference type="GO" id="GO:0008616">
    <property type="term" value="P:tRNA queuosine(34) biosynthetic process"/>
    <property type="evidence" value="ECO:0007669"/>
    <property type="project" value="UniProtKB-UniRule"/>
</dbReference>
<dbReference type="AlphaFoldDB" id="A0A842H981"/>
<dbReference type="InterPro" id="IPR043133">
    <property type="entry name" value="GTP-CH-I_C/QueF"/>
</dbReference>
<sequence length="121" mass="13983">METFENPNPGRDYVIQHIAEEFTSVCPKTGHPDFGTVVLTYVPDKLCVELKDYKLYLHDYRNKGIFFEAVTNKIMDDLCAELQPRWLRIETIWKGRGGIRSVVRIEQAAPDFNGPTPPYFC</sequence>
<dbReference type="Gene3D" id="3.30.1130.10">
    <property type="match status" value="1"/>
</dbReference>
<dbReference type="RefSeq" id="WP_185674081.1">
    <property type="nucleotide sequence ID" value="NZ_JACHVB010000012.1"/>
</dbReference>
<dbReference type="InterPro" id="IPR050084">
    <property type="entry name" value="NADPH_dep_7-cyano-7-deazaG_red"/>
</dbReference>
<dbReference type="NCBIfam" id="TIGR03139">
    <property type="entry name" value="QueF-II"/>
    <property type="match status" value="1"/>
</dbReference>
<dbReference type="PIRSF" id="PIRSF027377">
    <property type="entry name" value="Nitrile_oxidored_QueF"/>
    <property type="match status" value="1"/>
</dbReference>
<dbReference type="Proteomes" id="UP000546464">
    <property type="component" value="Unassembled WGS sequence"/>
</dbReference>
<feature type="active site" description="Proton donor" evidence="5">
    <location>
        <position position="33"/>
    </location>
</feature>
<comment type="caution">
    <text evidence="6">The sequence shown here is derived from an EMBL/GenBank/DDBJ whole genome shotgun (WGS) entry which is preliminary data.</text>
</comment>